<feature type="transmembrane region" description="Helical" evidence="6">
    <location>
        <begin position="77"/>
        <end position="98"/>
    </location>
</feature>
<evidence type="ECO:0000256" key="5">
    <source>
        <dbReference type="ARBA" id="ARBA00023136"/>
    </source>
</evidence>
<proteinExistence type="predicted"/>
<evidence type="ECO:0000256" key="4">
    <source>
        <dbReference type="ARBA" id="ARBA00022989"/>
    </source>
</evidence>
<keyword evidence="3 6" id="KW-0812">Transmembrane</keyword>
<comment type="subcellular location">
    <subcellularLocation>
        <location evidence="1">Cell membrane</location>
        <topology evidence="1">Multi-pass membrane protein</topology>
    </subcellularLocation>
</comment>
<evidence type="ECO:0000256" key="3">
    <source>
        <dbReference type="ARBA" id="ARBA00022692"/>
    </source>
</evidence>
<evidence type="ECO:0000313" key="8">
    <source>
        <dbReference type="Proteomes" id="UP000003299"/>
    </source>
</evidence>
<feature type="transmembrane region" description="Helical" evidence="6">
    <location>
        <begin position="12"/>
        <end position="36"/>
    </location>
</feature>
<dbReference type="AlphaFoldDB" id="F0BGM9"/>
<evidence type="ECO:0000256" key="6">
    <source>
        <dbReference type="SAM" id="Phobius"/>
    </source>
</evidence>
<evidence type="ECO:0000256" key="2">
    <source>
        <dbReference type="ARBA" id="ARBA00022475"/>
    </source>
</evidence>
<sequence length="216" mass="23238">MRFPFVETAMLLSALVSGFIAAAGLIVAIGAQNAFVLRQGLQRSHVGLVVLVCMLGDIVLIIAGVAGIGALVHQWPWLLQLLRFGGAAFLAVYGFMAVRRAVTGGSELAPANAPKQHWRPVLLTAAAFTFLNPHVYLDTMVLLGSLSTRYPAETRWAFALGACCASVMWFSALGFGARLLLPVFRNPGAWRVLDTLMALFMFALTLLLLLKPLTLA</sequence>
<keyword evidence="2" id="KW-1003">Cell membrane</keyword>
<keyword evidence="5 6" id="KW-0472">Membrane</keyword>
<reference evidence="7 8" key="1">
    <citation type="journal article" date="2011" name="BMC Genomics">
        <title>Comparative genomics reveals diversity among xanthomonads infecting tomato and pepper.</title>
        <authorList>
            <person name="Potnis N."/>
            <person name="Krasileva K."/>
            <person name="Chow V."/>
            <person name="Almeida N.F."/>
            <person name="Patil P.B."/>
            <person name="Ryan R.P."/>
            <person name="Sharlach M."/>
            <person name="Behlau F."/>
            <person name="Dow J.M."/>
            <person name="Momol M.T."/>
            <person name="White F.F."/>
            <person name="Preston J.F."/>
            <person name="Vinatzer B.A."/>
            <person name="Koebnik R."/>
            <person name="Setubal J.C."/>
            <person name="Norman D.J."/>
            <person name="Staskawicz B.J."/>
            <person name="Jones J.B."/>
        </authorList>
    </citation>
    <scope>NUCLEOTIDE SEQUENCE [LARGE SCALE GENOMIC DNA]</scope>
    <source>
        <strain evidence="7 8">ATCC 35937</strain>
    </source>
</reference>
<protein>
    <submittedName>
        <fullName evidence="7">Lysine efflux permease</fullName>
    </submittedName>
</protein>
<dbReference type="Proteomes" id="UP000003299">
    <property type="component" value="Unassembled WGS sequence"/>
</dbReference>
<accession>F0BGM9</accession>
<feature type="transmembrane region" description="Helical" evidence="6">
    <location>
        <begin position="192"/>
        <end position="210"/>
    </location>
</feature>
<dbReference type="eggNOG" id="COG1279">
    <property type="taxonomic scope" value="Bacteria"/>
</dbReference>
<organism evidence="7 8">
    <name type="scientific">Xanthomonas vesicatoria ATCC 35937</name>
    <dbReference type="NCBI Taxonomy" id="925775"/>
    <lineage>
        <taxon>Bacteria</taxon>
        <taxon>Pseudomonadati</taxon>
        <taxon>Pseudomonadota</taxon>
        <taxon>Gammaproteobacteria</taxon>
        <taxon>Lysobacterales</taxon>
        <taxon>Lysobacteraceae</taxon>
        <taxon>Xanthomonas</taxon>
    </lineage>
</organism>
<keyword evidence="4 6" id="KW-1133">Transmembrane helix</keyword>
<evidence type="ECO:0000256" key="1">
    <source>
        <dbReference type="ARBA" id="ARBA00004651"/>
    </source>
</evidence>
<comment type="caution">
    <text evidence="7">The sequence shown here is derived from an EMBL/GenBank/DDBJ whole genome shotgun (WGS) entry which is preliminary data.</text>
</comment>
<evidence type="ECO:0000313" key="7">
    <source>
        <dbReference type="EMBL" id="EGD08345.1"/>
    </source>
</evidence>
<feature type="transmembrane region" description="Helical" evidence="6">
    <location>
        <begin position="48"/>
        <end position="71"/>
    </location>
</feature>
<dbReference type="EMBL" id="AEQV01000133">
    <property type="protein sequence ID" value="EGD08345.1"/>
    <property type="molecule type" value="Genomic_DNA"/>
</dbReference>
<dbReference type="GO" id="GO:0005886">
    <property type="term" value="C:plasma membrane"/>
    <property type="evidence" value="ECO:0007669"/>
    <property type="project" value="UniProtKB-SubCell"/>
</dbReference>
<dbReference type="GO" id="GO:0015171">
    <property type="term" value="F:amino acid transmembrane transporter activity"/>
    <property type="evidence" value="ECO:0007669"/>
    <property type="project" value="TreeGrafter"/>
</dbReference>
<feature type="transmembrane region" description="Helical" evidence="6">
    <location>
        <begin position="156"/>
        <end position="180"/>
    </location>
</feature>
<dbReference type="InterPro" id="IPR001123">
    <property type="entry name" value="LeuE-type"/>
</dbReference>
<dbReference type="PANTHER" id="PTHR30086:SF20">
    <property type="entry name" value="ARGININE EXPORTER PROTEIN ARGO-RELATED"/>
    <property type="match status" value="1"/>
</dbReference>
<dbReference type="Pfam" id="PF01810">
    <property type="entry name" value="LysE"/>
    <property type="match status" value="1"/>
</dbReference>
<dbReference type="PANTHER" id="PTHR30086">
    <property type="entry name" value="ARGININE EXPORTER PROTEIN ARGO"/>
    <property type="match status" value="1"/>
</dbReference>
<gene>
    <name evidence="7" type="ORF">XVE_3405</name>
</gene>
<name>F0BGM9_9XANT</name>